<dbReference type="Proteomes" id="UP000053593">
    <property type="component" value="Unassembled WGS sequence"/>
</dbReference>
<evidence type="ECO:0000313" key="11">
    <source>
        <dbReference type="Proteomes" id="UP000053593"/>
    </source>
</evidence>
<comment type="catalytic activity">
    <reaction evidence="7">
        <text>L-threonyl-[protein] + ATP = O-phospho-L-threonyl-[protein] + ADP + H(+)</text>
        <dbReference type="Rhea" id="RHEA:46608"/>
        <dbReference type="Rhea" id="RHEA-COMP:11060"/>
        <dbReference type="Rhea" id="RHEA-COMP:11605"/>
        <dbReference type="ChEBI" id="CHEBI:15378"/>
        <dbReference type="ChEBI" id="CHEBI:30013"/>
        <dbReference type="ChEBI" id="CHEBI:30616"/>
        <dbReference type="ChEBI" id="CHEBI:61977"/>
        <dbReference type="ChEBI" id="CHEBI:456216"/>
        <dbReference type="EC" id="2.7.11.1"/>
    </reaction>
</comment>
<evidence type="ECO:0000256" key="2">
    <source>
        <dbReference type="ARBA" id="ARBA00022527"/>
    </source>
</evidence>
<evidence type="ECO:0000256" key="4">
    <source>
        <dbReference type="ARBA" id="ARBA00022741"/>
    </source>
</evidence>
<organism evidence="10 11">
    <name type="scientific">Collybiopsis luxurians FD-317 M1</name>
    <dbReference type="NCBI Taxonomy" id="944289"/>
    <lineage>
        <taxon>Eukaryota</taxon>
        <taxon>Fungi</taxon>
        <taxon>Dikarya</taxon>
        <taxon>Basidiomycota</taxon>
        <taxon>Agaricomycotina</taxon>
        <taxon>Agaricomycetes</taxon>
        <taxon>Agaricomycetidae</taxon>
        <taxon>Agaricales</taxon>
        <taxon>Marasmiineae</taxon>
        <taxon>Omphalotaceae</taxon>
        <taxon>Collybiopsis</taxon>
        <taxon>Collybiopsis luxurians</taxon>
    </lineage>
</organism>
<dbReference type="PANTHER" id="PTHR43895">
    <property type="entry name" value="CALCIUM/CALMODULIN-DEPENDENT PROTEIN KINASE KINASE-RELATED"/>
    <property type="match status" value="1"/>
</dbReference>
<dbReference type="InterPro" id="IPR000719">
    <property type="entry name" value="Prot_kinase_dom"/>
</dbReference>
<evidence type="ECO:0000256" key="3">
    <source>
        <dbReference type="ARBA" id="ARBA00022679"/>
    </source>
</evidence>
<keyword evidence="2" id="KW-0723">Serine/threonine-protein kinase</keyword>
<evidence type="ECO:0000256" key="1">
    <source>
        <dbReference type="ARBA" id="ARBA00012513"/>
    </source>
</evidence>
<keyword evidence="5" id="KW-0418">Kinase</keyword>
<dbReference type="GO" id="GO:0004674">
    <property type="term" value="F:protein serine/threonine kinase activity"/>
    <property type="evidence" value="ECO:0007669"/>
    <property type="project" value="UniProtKB-KW"/>
</dbReference>
<name>A0A0D0BR64_9AGAR</name>
<keyword evidence="11" id="KW-1185">Reference proteome</keyword>
<dbReference type="PROSITE" id="PS50011">
    <property type="entry name" value="PROTEIN_KINASE_DOM"/>
    <property type="match status" value="1"/>
</dbReference>
<evidence type="ECO:0000256" key="8">
    <source>
        <dbReference type="ARBA" id="ARBA00048679"/>
    </source>
</evidence>
<comment type="catalytic activity">
    <reaction evidence="8">
        <text>L-seryl-[protein] + ATP = O-phospho-L-seryl-[protein] + ADP + H(+)</text>
        <dbReference type="Rhea" id="RHEA:17989"/>
        <dbReference type="Rhea" id="RHEA-COMP:9863"/>
        <dbReference type="Rhea" id="RHEA-COMP:11604"/>
        <dbReference type="ChEBI" id="CHEBI:15378"/>
        <dbReference type="ChEBI" id="CHEBI:29999"/>
        <dbReference type="ChEBI" id="CHEBI:30616"/>
        <dbReference type="ChEBI" id="CHEBI:83421"/>
        <dbReference type="ChEBI" id="CHEBI:456216"/>
        <dbReference type="EC" id="2.7.11.1"/>
    </reaction>
</comment>
<dbReference type="Pfam" id="PF00069">
    <property type="entry name" value="Pkinase"/>
    <property type="match status" value="1"/>
</dbReference>
<evidence type="ECO:0000256" key="6">
    <source>
        <dbReference type="ARBA" id="ARBA00022840"/>
    </source>
</evidence>
<keyword evidence="4" id="KW-0547">Nucleotide-binding</keyword>
<dbReference type="EMBL" id="KN834848">
    <property type="protein sequence ID" value="KIK52134.1"/>
    <property type="molecule type" value="Genomic_DNA"/>
</dbReference>
<evidence type="ECO:0000259" key="9">
    <source>
        <dbReference type="PROSITE" id="PS50011"/>
    </source>
</evidence>
<protein>
    <recommendedName>
        <fullName evidence="1">non-specific serine/threonine protein kinase</fullName>
        <ecNumber evidence="1">2.7.11.1</ecNumber>
    </recommendedName>
</protein>
<dbReference type="GO" id="GO:0007165">
    <property type="term" value="P:signal transduction"/>
    <property type="evidence" value="ECO:0007669"/>
    <property type="project" value="TreeGrafter"/>
</dbReference>
<dbReference type="AlphaFoldDB" id="A0A0D0BR64"/>
<gene>
    <name evidence="10" type="ORF">GYMLUDRAFT_371404</name>
</gene>
<dbReference type="EC" id="2.7.11.1" evidence="1"/>
<dbReference type="OrthoDB" id="4062651at2759"/>
<sequence>MENQPELLLVVSSDDGPTLSELLFQGASVISFVNWIHDKGMNSSPKFTLPLIYVDNAFHALIYVMREHDDKFLYTQIADLNLNQLSASIRFLKFLYRYAATRSRIDDQLAEAWARCISLQTGSIHCVHGSRLVDNVNVHRLRLKPNRAHLPYGTGLPLLSVHDDSGGIFRIRLGGTSFVIKKVRGHSQEHRVLERVARWRAHGALCAKFIAPLIGRISLYGDYVVLPFLRSFYDIFLLADIGPTAFRLTVELASAIQFLHDNHIAHLDIKPDNLALTSDWVLQVLDFGMSVFVTNEDQMVYGRCGTEGFMAPEIQSEGVFSPIRADRFSTGCVFLYLARLTYKDLGLDTFGKMLTNEDPLDRPALQQWRDQNSGGLYSDPALL</sequence>
<dbReference type="InterPro" id="IPR011009">
    <property type="entry name" value="Kinase-like_dom_sf"/>
</dbReference>
<dbReference type="HOGENOM" id="CLU_852730_0_0_1"/>
<dbReference type="Gene3D" id="1.10.510.10">
    <property type="entry name" value="Transferase(Phosphotransferase) domain 1"/>
    <property type="match status" value="1"/>
</dbReference>
<keyword evidence="6" id="KW-0067">ATP-binding</keyword>
<evidence type="ECO:0000256" key="7">
    <source>
        <dbReference type="ARBA" id="ARBA00047899"/>
    </source>
</evidence>
<accession>A0A0D0BR64</accession>
<evidence type="ECO:0000256" key="5">
    <source>
        <dbReference type="ARBA" id="ARBA00022777"/>
    </source>
</evidence>
<dbReference type="PANTHER" id="PTHR43895:SF32">
    <property type="entry name" value="SERINE_THREONINE-PROTEIN KINASE CHK1"/>
    <property type="match status" value="1"/>
</dbReference>
<dbReference type="GO" id="GO:0005524">
    <property type="term" value="F:ATP binding"/>
    <property type="evidence" value="ECO:0007669"/>
    <property type="project" value="UniProtKB-KW"/>
</dbReference>
<reference evidence="10 11" key="1">
    <citation type="submission" date="2014-04" db="EMBL/GenBank/DDBJ databases">
        <title>Evolutionary Origins and Diversification of the Mycorrhizal Mutualists.</title>
        <authorList>
            <consortium name="DOE Joint Genome Institute"/>
            <consortium name="Mycorrhizal Genomics Consortium"/>
            <person name="Kohler A."/>
            <person name="Kuo A."/>
            <person name="Nagy L.G."/>
            <person name="Floudas D."/>
            <person name="Copeland A."/>
            <person name="Barry K.W."/>
            <person name="Cichocki N."/>
            <person name="Veneault-Fourrey C."/>
            <person name="LaButti K."/>
            <person name="Lindquist E.A."/>
            <person name="Lipzen A."/>
            <person name="Lundell T."/>
            <person name="Morin E."/>
            <person name="Murat C."/>
            <person name="Riley R."/>
            <person name="Ohm R."/>
            <person name="Sun H."/>
            <person name="Tunlid A."/>
            <person name="Henrissat B."/>
            <person name="Grigoriev I.V."/>
            <person name="Hibbett D.S."/>
            <person name="Martin F."/>
        </authorList>
    </citation>
    <scope>NUCLEOTIDE SEQUENCE [LARGE SCALE GENOMIC DNA]</scope>
    <source>
        <strain evidence="10 11">FD-317 M1</strain>
    </source>
</reference>
<proteinExistence type="predicted"/>
<feature type="domain" description="Protein kinase" evidence="9">
    <location>
        <begin position="113"/>
        <end position="383"/>
    </location>
</feature>
<evidence type="ECO:0000313" key="10">
    <source>
        <dbReference type="EMBL" id="KIK52134.1"/>
    </source>
</evidence>
<keyword evidence="3" id="KW-0808">Transferase</keyword>
<dbReference type="SUPFAM" id="SSF56112">
    <property type="entry name" value="Protein kinase-like (PK-like)"/>
    <property type="match status" value="1"/>
</dbReference>
<dbReference type="SMART" id="SM00220">
    <property type="entry name" value="S_TKc"/>
    <property type="match status" value="1"/>
</dbReference>